<evidence type="ECO:0000313" key="3">
    <source>
        <dbReference type="Proteomes" id="UP000271098"/>
    </source>
</evidence>
<dbReference type="Pfam" id="PF00248">
    <property type="entry name" value="Aldo_ket_red"/>
    <property type="match status" value="1"/>
</dbReference>
<dbReference type="InterPro" id="IPR036812">
    <property type="entry name" value="NAD(P)_OxRdtase_dom_sf"/>
</dbReference>
<dbReference type="PROSITE" id="PS00798">
    <property type="entry name" value="ALDOKETO_REDUCTASE_1"/>
    <property type="match status" value="1"/>
</dbReference>
<reference evidence="2 3" key="2">
    <citation type="submission" date="2018-11" db="EMBL/GenBank/DDBJ databases">
        <authorList>
            <consortium name="Pathogen Informatics"/>
        </authorList>
    </citation>
    <scope>NUCLEOTIDE SEQUENCE [LARGE SCALE GENOMIC DNA]</scope>
</reference>
<dbReference type="InterPro" id="IPR020471">
    <property type="entry name" value="AKR"/>
</dbReference>
<name>A0A183EVJ8_9BILA</name>
<dbReference type="Gene3D" id="3.20.20.100">
    <property type="entry name" value="NADP-dependent oxidoreductase domain"/>
    <property type="match status" value="1"/>
</dbReference>
<dbReference type="InterPro" id="IPR018170">
    <property type="entry name" value="Aldo/ket_reductase_CS"/>
</dbReference>
<dbReference type="Proteomes" id="UP000271098">
    <property type="component" value="Unassembled WGS sequence"/>
</dbReference>
<dbReference type="AlphaFoldDB" id="A0A183EVJ8"/>
<dbReference type="WBParaSite" id="GPUH_0002501901-mRNA-1">
    <property type="protein sequence ID" value="GPUH_0002501901-mRNA-1"/>
    <property type="gene ID" value="GPUH_0002501901"/>
</dbReference>
<keyword evidence="3" id="KW-1185">Reference proteome</keyword>
<reference evidence="4" key="1">
    <citation type="submission" date="2016-06" db="UniProtKB">
        <authorList>
            <consortium name="WormBaseParasite"/>
        </authorList>
    </citation>
    <scope>IDENTIFICATION</scope>
</reference>
<organism evidence="4">
    <name type="scientific">Gongylonema pulchrum</name>
    <dbReference type="NCBI Taxonomy" id="637853"/>
    <lineage>
        <taxon>Eukaryota</taxon>
        <taxon>Metazoa</taxon>
        <taxon>Ecdysozoa</taxon>
        <taxon>Nematoda</taxon>
        <taxon>Chromadorea</taxon>
        <taxon>Rhabditida</taxon>
        <taxon>Spirurina</taxon>
        <taxon>Spiruromorpha</taxon>
        <taxon>Spiruroidea</taxon>
        <taxon>Gongylonematidae</taxon>
        <taxon>Gongylonema</taxon>
    </lineage>
</organism>
<sequence length="106" mass="11830">MATTDGRTTKLSTGADMPLVGLGTWLAKDKVALCSAIHAAIDAGYRLFDTAYLYQTEEGVGEGLAQCIKHGKIRREDIFVTTKVAFCHFRPIFYYGFSLISLFYFF</sequence>
<dbReference type="EMBL" id="UYRT01103302">
    <property type="protein sequence ID" value="VDN43601.1"/>
    <property type="molecule type" value="Genomic_DNA"/>
</dbReference>
<dbReference type="SUPFAM" id="SSF51430">
    <property type="entry name" value="NAD(P)-linked oxidoreductase"/>
    <property type="match status" value="1"/>
</dbReference>
<protein>
    <submittedName>
        <fullName evidence="4">Aldo_ket_red domain-containing protein</fullName>
    </submittedName>
</protein>
<dbReference type="GO" id="GO:0016491">
    <property type="term" value="F:oxidoreductase activity"/>
    <property type="evidence" value="ECO:0007669"/>
    <property type="project" value="InterPro"/>
</dbReference>
<gene>
    <name evidence="2" type="ORF">GPUH_LOCUS24988</name>
</gene>
<feature type="domain" description="NADP-dependent oxidoreductase" evidence="1">
    <location>
        <begin position="21"/>
        <end position="84"/>
    </location>
</feature>
<evidence type="ECO:0000259" key="1">
    <source>
        <dbReference type="Pfam" id="PF00248"/>
    </source>
</evidence>
<dbReference type="InterPro" id="IPR023210">
    <property type="entry name" value="NADP_OxRdtase_dom"/>
</dbReference>
<evidence type="ECO:0000313" key="2">
    <source>
        <dbReference type="EMBL" id="VDN43601.1"/>
    </source>
</evidence>
<evidence type="ECO:0000313" key="4">
    <source>
        <dbReference type="WBParaSite" id="GPUH_0002501901-mRNA-1"/>
    </source>
</evidence>
<proteinExistence type="predicted"/>
<accession>A0A183EVJ8</accession>
<dbReference type="OrthoDB" id="416253at2759"/>
<dbReference type="PANTHER" id="PTHR11732">
    <property type="entry name" value="ALDO/KETO REDUCTASE"/>
    <property type="match status" value="1"/>
</dbReference>